<dbReference type="EMBL" id="GBRH01172243">
    <property type="protein sequence ID" value="JAE25653.1"/>
    <property type="molecule type" value="Transcribed_RNA"/>
</dbReference>
<organism evidence="1">
    <name type="scientific">Arundo donax</name>
    <name type="common">Giant reed</name>
    <name type="synonym">Donax arundinaceus</name>
    <dbReference type="NCBI Taxonomy" id="35708"/>
    <lineage>
        <taxon>Eukaryota</taxon>
        <taxon>Viridiplantae</taxon>
        <taxon>Streptophyta</taxon>
        <taxon>Embryophyta</taxon>
        <taxon>Tracheophyta</taxon>
        <taxon>Spermatophyta</taxon>
        <taxon>Magnoliopsida</taxon>
        <taxon>Liliopsida</taxon>
        <taxon>Poales</taxon>
        <taxon>Poaceae</taxon>
        <taxon>PACMAD clade</taxon>
        <taxon>Arundinoideae</taxon>
        <taxon>Arundineae</taxon>
        <taxon>Arundo</taxon>
    </lineage>
</organism>
<sequence length="58" mass="6347">MLTTSVYCRLLTSLQESITNLCSEARQTAAFVSPHPGRSTSCTSVQVMAKYQHSLPSQ</sequence>
<evidence type="ECO:0000313" key="1">
    <source>
        <dbReference type="EMBL" id="JAE25653.1"/>
    </source>
</evidence>
<name>A0A0A9GYI1_ARUDO</name>
<accession>A0A0A9GYI1</accession>
<reference evidence="1" key="1">
    <citation type="submission" date="2014-09" db="EMBL/GenBank/DDBJ databases">
        <authorList>
            <person name="Magalhaes I.L.F."/>
            <person name="Oliveira U."/>
            <person name="Santos F.R."/>
            <person name="Vidigal T.H.D.A."/>
            <person name="Brescovit A.D."/>
            <person name="Santos A.J."/>
        </authorList>
    </citation>
    <scope>NUCLEOTIDE SEQUENCE</scope>
    <source>
        <tissue evidence="1">Shoot tissue taken approximately 20 cm above the soil surface</tissue>
    </source>
</reference>
<proteinExistence type="predicted"/>
<protein>
    <submittedName>
        <fullName evidence="1">Uncharacterized protein</fullName>
    </submittedName>
</protein>
<dbReference type="AlphaFoldDB" id="A0A0A9GYI1"/>
<reference evidence="1" key="2">
    <citation type="journal article" date="2015" name="Data Brief">
        <title>Shoot transcriptome of the giant reed, Arundo donax.</title>
        <authorList>
            <person name="Barrero R.A."/>
            <person name="Guerrero F.D."/>
            <person name="Moolhuijzen P."/>
            <person name="Goolsby J.A."/>
            <person name="Tidwell J."/>
            <person name="Bellgard S.E."/>
            <person name="Bellgard M.I."/>
        </authorList>
    </citation>
    <scope>NUCLEOTIDE SEQUENCE</scope>
    <source>
        <tissue evidence="1">Shoot tissue taken approximately 20 cm above the soil surface</tissue>
    </source>
</reference>